<evidence type="ECO:0000259" key="4">
    <source>
        <dbReference type="PROSITE" id="PS01124"/>
    </source>
</evidence>
<accession>A0A0T5VKQ3</accession>
<dbReference type="Gene3D" id="1.10.10.60">
    <property type="entry name" value="Homeodomain-like"/>
    <property type="match status" value="2"/>
</dbReference>
<proteinExistence type="predicted"/>
<dbReference type="InterPro" id="IPR018060">
    <property type="entry name" value="HTH_AraC"/>
</dbReference>
<evidence type="ECO:0000313" key="5">
    <source>
        <dbReference type="EMBL" id="KRT14450.1"/>
    </source>
</evidence>
<keyword evidence="3" id="KW-0804">Transcription</keyword>
<dbReference type="GO" id="GO:0003700">
    <property type="term" value="F:DNA-binding transcription factor activity"/>
    <property type="evidence" value="ECO:0007669"/>
    <property type="project" value="InterPro"/>
</dbReference>
<dbReference type="Proteomes" id="UP000051950">
    <property type="component" value="Unassembled WGS sequence"/>
</dbReference>
<evidence type="ECO:0000256" key="3">
    <source>
        <dbReference type="ARBA" id="ARBA00023163"/>
    </source>
</evidence>
<dbReference type="PANTHER" id="PTHR47893:SF1">
    <property type="entry name" value="REGULATORY PROTEIN PCHR"/>
    <property type="match status" value="1"/>
</dbReference>
<keyword evidence="2" id="KW-0238">DNA-binding</keyword>
<evidence type="ECO:0000313" key="6">
    <source>
        <dbReference type="Proteomes" id="UP000051950"/>
    </source>
</evidence>
<reference evidence="5 6" key="1">
    <citation type="submission" date="2015-11" db="EMBL/GenBank/DDBJ databases">
        <title>Sequence of Pedobacter ginsenosidimutans.</title>
        <authorList>
            <person name="Carson E."/>
            <person name="Keyser V."/>
            <person name="Newman J."/>
            <person name="Miller J."/>
        </authorList>
    </citation>
    <scope>NUCLEOTIDE SEQUENCE [LARGE SCALE GENOMIC DNA]</scope>
    <source>
        <strain evidence="5 6">KACC 14530</strain>
    </source>
</reference>
<dbReference type="SMART" id="SM00342">
    <property type="entry name" value="HTH_ARAC"/>
    <property type="match status" value="1"/>
</dbReference>
<name>A0A0T5VKQ3_9SPHI</name>
<dbReference type="InterPro" id="IPR020449">
    <property type="entry name" value="Tscrpt_reg_AraC-type_HTH"/>
</dbReference>
<keyword evidence="1" id="KW-0805">Transcription regulation</keyword>
<dbReference type="OrthoDB" id="799767at2"/>
<dbReference type="InterPro" id="IPR009057">
    <property type="entry name" value="Homeodomain-like_sf"/>
</dbReference>
<dbReference type="PRINTS" id="PR00032">
    <property type="entry name" value="HTHARAC"/>
</dbReference>
<dbReference type="SUPFAM" id="SSF46689">
    <property type="entry name" value="Homeodomain-like"/>
    <property type="match status" value="1"/>
</dbReference>
<dbReference type="STRING" id="687842.ASU31_19345"/>
<comment type="caution">
    <text evidence="5">The sequence shown here is derived from an EMBL/GenBank/DDBJ whole genome shotgun (WGS) entry which is preliminary data.</text>
</comment>
<organism evidence="5 6">
    <name type="scientific">Pedobacter ginsenosidimutans</name>
    <dbReference type="NCBI Taxonomy" id="687842"/>
    <lineage>
        <taxon>Bacteria</taxon>
        <taxon>Pseudomonadati</taxon>
        <taxon>Bacteroidota</taxon>
        <taxon>Sphingobacteriia</taxon>
        <taxon>Sphingobacteriales</taxon>
        <taxon>Sphingobacteriaceae</taxon>
        <taxon>Pedobacter</taxon>
    </lineage>
</organism>
<protein>
    <recommendedName>
        <fullName evidence="4">HTH araC/xylS-type domain-containing protein</fullName>
    </recommendedName>
</protein>
<dbReference type="EMBL" id="LMZQ01000018">
    <property type="protein sequence ID" value="KRT14450.1"/>
    <property type="molecule type" value="Genomic_DNA"/>
</dbReference>
<dbReference type="InterPro" id="IPR053142">
    <property type="entry name" value="PchR_regulatory_protein"/>
</dbReference>
<keyword evidence="6" id="KW-1185">Reference proteome</keyword>
<evidence type="ECO:0000256" key="2">
    <source>
        <dbReference type="ARBA" id="ARBA00023125"/>
    </source>
</evidence>
<dbReference type="RefSeq" id="WP_057933921.1">
    <property type="nucleotide sequence ID" value="NZ_LMZQ01000018.1"/>
</dbReference>
<dbReference type="PROSITE" id="PS00041">
    <property type="entry name" value="HTH_ARAC_FAMILY_1"/>
    <property type="match status" value="1"/>
</dbReference>
<dbReference type="PROSITE" id="PS01124">
    <property type="entry name" value="HTH_ARAC_FAMILY_2"/>
    <property type="match status" value="1"/>
</dbReference>
<evidence type="ECO:0000256" key="1">
    <source>
        <dbReference type="ARBA" id="ARBA00023015"/>
    </source>
</evidence>
<feature type="domain" description="HTH araC/xylS-type" evidence="4">
    <location>
        <begin position="229"/>
        <end position="326"/>
    </location>
</feature>
<dbReference type="PANTHER" id="PTHR47893">
    <property type="entry name" value="REGULATORY PROTEIN PCHR"/>
    <property type="match status" value="1"/>
</dbReference>
<gene>
    <name evidence="5" type="ORF">ASU31_19345</name>
</gene>
<sequence>MIVKARIEHQKDFLFMEEIPDKYVPDHRLSEKSITIKDAPVGIKNYQLSTNGLFLVHSEMKFDGPARILTEVEGEAITCQFIFSNKNGSGTAGKQSAKYGRSRHNIRYIPSAKEAYDVKPDVEFIYFLIVLSKDYYLRLVDLYSPLHEQFVQEMEKGISTSFAEHDLFMTPEMRRSIEAIITCRQDGELKRLFTDARITELIMYQLEQFSQHIQGGRESLLDRDIPKLEEAREILERDYIDPPTHKQLSKMILLNEFKLRTGFKKYFGSTIYDFVTRLRMEEAKRLILEEGKNMYEVGVNVGFKHQASFTNAFKKYYGILPSDVRL</sequence>
<dbReference type="GO" id="GO:0043565">
    <property type="term" value="F:sequence-specific DNA binding"/>
    <property type="evidence" value="ECO:0007669"/>
    <property type="project" value="InterPro"/>
</dbReference>
<dbReference type="InterPro" id="IPR018062">
    <property type="entry name" value="HTH_AraC-typ_CS"/>
</dbReference>
<dbReference type="AlphaFoldDB" id="A0A0T5VKQ3"/>
<dbReference type="Pfam" id="PF12833">
    <property type="entry name" value="HTH_18"/>
    <property type="match status" value="1"/>
</dbReference>